<feature type="chain" id="PRO_5024368253" evidence="1">
    <location>
        <begin position="19"/>
        <end position="181"/>
    </location>
</feature>
<reference evidence="3" key="1">
    <citation type="submission" date="2019-12" db="UniProtKB">
        <authorList>
            <consortium name="WormBaseParasite"/>
        </authorList>
    </citation>
    <scope>IDENTIFICATION</scope>
</reference>
<feature type="signal peptide" evidence="1">
    <location>
        <begin position="1"/>
        <end position="18"/>
    </location>
</feature>
<evidence type="ECO:0000313" key="3">
    <source>
        <dbReference type="WBParaSite" id="TMUE_3000014671.1"/>
    </source>
</evidence>
<proteinExistence type="predicted"/>
<keyword evidence="2" id="KW-1185">Reference proteome</keyword>
<organism evidence="2 3">
    <name type="scientific">Trichuris muris</name>
    <name type="common">Mouse whipworm</name>
    <dbReference type="NCBI Taxonomy" id="70415"/>
    <lineage>
        <taxon>Eukaryota</taxon>
        <taxon>Metazoa</taxon>
        <taxon>Ecdysozoa</taxon>
        <taxon>Nematoda</taxon>
        <taxon>Enoplea</taxon>
        <taxon>Dorylaimia</taxon>
        <taxon>Trichinellida</taxon>
        <taxon>Trichuridae</taxon>
        <taxon>Trichuris</taxon>
    </lineage>
</organism>
<evidence type="ECO:0000256" key="1">
    <source>
        <dbReference type="SAM" id="SignalP"/>
    </source>
</evidence>
<evidence type="ECO:0000313" key="2">
    <source>
        <dbReference type="Proteomes" id="UP000046395"/>
    </source>
</evidence>
<keyword evidence="1" id="KW-0732">Signal</keyword>
<dbReference type="InterPro" id="IPR046350">
    <property type="entry name" value="Cystatin_sf"/>
</dbReference>
<protein>
    <submittedName>
        <fullName evidence="3">Cystatin domain-containing protein</fullName>
    </submittedName>
</protein>
<dbReference type="WBParaSite" id="TMUE_3000014671.1">
    <property type="protein sequence ID" value="TMUE_3000014671.1"/>
    <property type="gene ID" value="WBGene00285380"/>
</dbReference>
<dbReference type="SUPFAM" id="SSF54403">
    <property type="entry name" value="Cystatin/monellin"/>
    <property type="match status" value="1"/>
</dbReference>
<accession>A0A5S6R4Z7</accession>
<dbReference type="Proteomes" id="UP000046395">
    <property type="component" value="Unassembled WGS sequence"/>
</dbReference>
<dbReference type="AlphaFoldDB" id="A0A5S6R4Z7"/>
<sequence length="181" mass="20163">MAVLFLLTLLFLLNVGQSRVVSTSRSRTIYLAPTEPKVAVNVHVIMEQLNGKRRQGERILGAYDVTSAIHNARGIYIDFKIGETKCVKGKGKFRCPILENGAKQQCTLHIPEGRLSLENLVCQPIVAKEAETSNSLPLAKRKCVKQSCNMEAKGKLRFPKNVGKEFHEWIARTKGSDKGKD</sequence>
<name>A0A5S6R4Z7_TRIMR</name>